<proteinExistence type="inferred from homology"/>
<dbReference type="GO" id="GO:0006508">
    <property type="term" value="P:proteolysis"/>
    <property type="evidence" value="ECO:0007669"/>
    <property type="project" value="InterPro"/>
</dbReference>
<feature type="domain" description="Peptidase A1" evidence="2">
    <location>
        <begin position="1"/>
        <end position="163"/>
    </location>
</feature>
<protein>
    <recommendedName>
        <fullName evidence="2">Peptidase A1 domain-containing protein</fullName>
    </recommendedName>
</protein>
<dbReference type="AlphaFoldDB" id="A0A6H0Y4I1"/>
<comment type="similarity">
    <text evidence="1">Belongs to the peptidase A1 family.</text>
</comment>
<dbReference type="InterPro" id="IPR021109">
    <property type="entry name" value="Peptidase_aspartic_dom_sf"/>
</dbReference>
<accession>A0A6H0Y4I1</accession>
<dbReference type="PANTHER" id="PTHR47966:SF51">
    <property type="entry name" value="BETA-SITE APP-CLEAVING ENZYME, ISOFORM A-RELATED"/>
    <property type="match status" value="1"/>
</dbReference>
<dbReference type="Pfam" id="PF00026">
    <property type="entry name" value="Asp"/>
    <property type="match status" value="1"/>
</dbReference>
<dbReference type="SUPFAM" id="SSF50630">
    <property type="entry name" value="Acid proteases"/>
    <property type="match status" value="1"/>
</dbReference>
<dbReference type="Gene3D" id="2.40.70.10">
    <property type="entry name" value="Acid Proteases"/>
    <property type="match status" value="1"/>
</dbReference>
<dbReference type="Proteomes" id="UP000503462">
    <property type="component" value="Chromosome 5"/>
</dbReference>
<evidence type="ECO:0000313" key="4">
    <source>
        <dbReference type="Proteomes" id="UP000503462"/>
    </source>
</evidence>
<dbReference type="InterPro" id="IPR033121">
    <property type="entry name" value="PEPTIDASE_A1"/>
</dbReference>
<dbReference type="EMBL" id="CP051143">
    <property type="protein sequence ID" value="QIX01748.1"/>
    <property type="molecule type" value="Genomic_DNA"/>
</dbReference>
<reference evidence="3 4" key="1">
    <citation type="journal article" date="2016" name="Sci. Rep.">
        <title>Peltaster fructicola genome reveals evolution from an invasive phytopathogen to an ectophytic parasite.</title>
        <authorList>
            <person name="Xu C."/>
            <person name="Chen H."/>
            <person name="Gleason M.L."/>
            <person name="Xu J.R."/>
            <person name="Liu H."/>
            <person name="Zhang R."/>
            <person name="Sun G."/>
        </authorList>
    </citation>
    <scope>NUCLEOTIDE SEQUENCE [LARGE SCALE GENOMIC DNA]</scope>
    <source>
        <strain evidence="3 4">LNHT1506</strain>
    </source>
</reference>
<dbReference type="InterPro" id="IPR001461">
    <property type="entry name" value="Aspartic_peptidase_A1"/>
</dbReference>
<dbReference type="OrthoDB" id="771136at2759"/>
<evidence type="ECO:0000259" key="2">
    <source>
        <dbReference type="PROSITE" id="PS51767"/>
    </source>
</evidence>
<sequence>MRKSGSGANDPHTVSYIDIYTMRCSSELWVLEQGVAYCHNHTCVGGYLDLRKSSTYQVLKQGGFNNTYGLGKNASGDITTDTISIGTAQVHNQRFSVVNSTTELLGIMGAGCRINEADCALHGVSNCQTYPTSIDDIVEQGVISSAAYSMYLNNTVDATGSVL</sequence>
<evidence type="ECO:0000313" key="3">
    <source>
        <dbReference type="EMBL" id="QIX01748.1"/>
    </source>
</evidence>
<name>A0A6H0Y4I1_9PEZI</name>
<dbReference type="GO" id="GO:0004190">
    <property type="term" value="F:aspartic-type endopeptidase activity"/>
    <property type="evidence" value="ECO:0007669"/>
    <property type="project" value="InterPro"/>
</dbReference>
<evidence type="ECO:0000256" key="1">
    <source>
        <dbReference type="ARBA" id="ARBA00007447"/>
    </source>
</evidence>
<gene>
    <name evidence="3" type="ORF">AMS68_007265</name>
</gene>
<keyword evidence="4" id="KW-1185">Reference proteome</keyword>
<dbReference type="PROSITE" id="PS51767">
    <property type="entry name" value="PEPTIDASE_A1"/>
    <property type="match status" value="1"/>
</dbReference>
<organism evidence="3 4">
    <name type="scientific">Peltaster fructicola</name>
    <dbReference type="NCBI Taxonomy" id="286661"/>
    <lineage>
        <taxon>Eukaryota</taxon>
        <taxon>Fungi</taxon>
        <taxon>Dikarya</taxon>
        <taxon>Ascomycota</taxon>
        <taxon>Pezizomycotina</taxon>
        <taxon>Dothideomycetes</taxon>
        <taxon>Dothideomycetes incertae sedis</taxon>
        <taxon>Peltaster</taxon>
    </lineage>
</organism>
<dbReference type="PANTHER" id="PTHR47966">
    <property type="entry name" value="BETA-SITE APP-CLEAVING ENZYME, ISOFORM A-RELATED"/>
    <property type="match status" value="1"/>
</dbReference>